<feature type="region of interest" description="Disordered" evidence="1">
    <location>
        <begin position="1"/>
        <end position="32"/>
    </location>
</feature>
<evidence type="ECO:0000313" key="2">
    <source>
        <dbReference type="EMBL" id="CDW45561.1"/>
    </source>
</evidence>
<dbReference type="EMBL" id="HACA01028200">
    <property type="protein sequence ID" value="CDW45561.1"/>
    <property type="molecule type" value="Transcribed_RNA"/>
</dbReference>
<evidence type="ECO:0000256" key="1">
    <source>
        <dbReference type="SAM" id="MobiDB-lite"/>
    </source>
</evidence>
<sequence length="32" mass="3579">MGRTLVIPHPCADLRVRGRRSKSPSAHIHTTK</sequence>
<proteinExistence type="predicted"/>
<protein>
    <submittedName>
        <fullName evidence="2">Uncharacterized protein</fullName>
    </submittedName>
</protein>
<organism evidence="2">
    <name type="scientific">Lepeophtheirus salmonis</name>
    <name type="common">Salmon louse</name>
    <name type="synonym">Caligus salmonis</name>
    <dbReference type="NCBI Taxonomy" id="72036"/>
    <lineage>
        <taxon>Eukaryota</taxon>
        <taxon>Metazoa</taxon>
        <taxon>Ecdysozoa</taxon>
        <taxon>Arthropoda</taxon>
        <taxon>Crustacea</taxon>
        <taxon>Multicrustacea</taxon>
        <taxon>Hexanauplia</taxon>
        <taxon>Copepoda</taxon>
        <taxon>Siphonostomatoida</taxon>
        <taxon>Caligidae</taxon>
        <taxon>Lepeophtheirus</taxon>
    </lineage>
</organism>
<accession>A0A0K2V6K0</accession>
<dbReference type="AlphaFoldDB" id="A0A0K2V6K0"/>
<reference evidence="2" key="1">
    <citation type="submission" date="2014-05" db="EMBL/GenBank/DDBJ databases">
        <authorList>
            <person name="Chronopoulou M."/>
        </authorList>
    </citation>
    <scope>NUCLEOTIDE SEQUENCE</scope>
    <source>
        <tissue evidence="2">Whole organism</tissue>
    </source>
</reference>
<name>A0A0K2V6K0_LEPSM</name>